<evidence type="ECO:0000313" key="1">
    <source>
        <dbReference type="EMBL" id="UYV76891.1"/>
    </source>
</evidence>
<evidence type="ECO:0000313" key="2">
    <source>
        <dbReference type="Proteomes" id="UP001235939"/>
    </source>
</evidence>
<reference evidence="1 2" key="1">
    <citation type="submission" date="2022-01" db="EMBL/GenBank/DDBJ databases">
        <title>A chromosomal length assembly of Cordylochernes scorpioides.</title>
        <authorList>
            <person name="Zeh D."/>
            <person name="Zeh J."/>
        </authorList>
    </citation>
    <scope>NUCLEOTIDE SEQUENCE [LARGE SCALE GENOMIC DNA]</scope>
    <source>
        <strain evidence="1">IN4F17</strain>
        <tissue evidence="1">Whole Body</tissue>
    </source>
</reference>
<gene>
    <name evidence="1" type="ORF">LAZ67_14002305</name>
</gene>
<accession>A0ABY6L9F0</accession>
<proteinExistence type="predicted"/>
<protein>
    <submittedName>
        <fullName evidence="1">Uncharacterized protein</fullName>
    </submittedName>
</protein>
<dbReference type="Proteomes" id="UP001235939">
    <property type="component" value="Chromosome 14"/>
</dbReference>
<dbReference type="EMBL" id="CP092876">
    <property type="protein sequence ID" value="UYV76891.1"/>
    <property type="molecule type" value="Genomic_DNA"/>
</dbReference>
<name>A0ABY6L9F0_9ARAC</name>
<keyword evidence="2" id="KW-1185">Reference proteome</keyword>
<organism evidence="1 2">
    <name type="scientific">Cordylochernes scorpioides</name>
    <dbReference type="NCBI Taxonomy" id="51811"/>
    <lineage>
        <taxon>Eukaryota</taxon>
        <taxon>Metazoa</taxon>
        <taxon>Ecdysozoa</taxon>
        <taxon>Arthropoda</taxon>
        <taxon>Chelicerata</taxon>
        <taxon>Arachnida</taxon>
        <taxon>Pseudoscorpiones</taxon>
        <taxon>Cheliferoidea</taxon>
        <taxon>Chernetidae</taxon>
        <taxon>Cordylochernes</taxon>
    </lineage>
</organism>
<sequence length="141" mass="16215">MESSFVVFRRLFPLENFSTLSILVPRTAAVQRAANYWSQRILKCRDEISTPWKCAPDNPLKISVKWIQREVYAKELSVLARGKAVKQEKLAPLSPVLINGVICLKKRVEKAKKLLQSQKTPAILPSRHHFTELLIQAEHER</sequence>